<dbReference type="InterPro" id="IPR020845">
    <property type="entry name" value="AMP-binding_CS"/>
</dbReference>
<dbReference type="SMART" id="SM00823">
    <property type="entry name" value="PKS_PP"/>
    <property type="match status" value="2"/>
</dbReference>
<dbReference type="Gene3D" id="3.30.559.30">
    <property type="entry name" value="Nonribosomal peptide synthetase, condensation domain"/>
    <property type="match status" value="2"/>
</dbReference>
<accession>A0A7W7XD11</accession>
<feature type="domain" description="Carrier" evidence="13">
    <location>
        <begin position="961"/>
        <end position="1036"/>
    </location>
</feature>
<reference evidence="15 16" key="1">
    <citation type="submission" date="2020-08" db="EMBL/GenBank/DDBJ databases">
        <title>Genomic Encyclopedia of Type Strains, Phase III (KMG-III): the genomes of soil and plant-associated and newly described type strains.</title>
        <authorList>
            <person name="Whitman W."/>
        </authorList>
    </citation>
    <scope>NUCLEOTIDE SEQUENCE [LARGE SCALE GENOMIC DNA]</scope>
    <source>
        <strain evidence="15 16">SFB5A</strain>
    </source>
</reference>
<dbReference type="Pfam" id="PF00550">
    <property type="entry name" value="PP-binding"/>
    <property type="match status" value="2"/>
</dbReference>
<dbReference type="PROSITE" id="PS00606">
    <property type="entry name" value="KS3_1"/>
    <property type="match status" value="1"/>
</dbReference>
<dbReference type="InterPro" id="IPR014031">
    <property type="entry name" value="Ketoacyl_synth_C"/>
</dbReference>
<dbReference type="InterPro" id="IPR010071">
    <property type="entry name" value="AA_adenyl_dom"/>
</dbReference>
<evidence type="ECO:0000256" key="1">
    <source>
        <dbReference type="ARBA" id="ARBA00001957"/>
    </source>
</evidence>
<name>A0A7W7XD11_9ACTN</name>
<evidence type="ECO:0000313" key="15">
    <source>
        <dbReference type="EMBL" id="MBB4982966.1"/>
    </source>
</evidence>
<keyword evidence="10" id="KW-0012">Acyltransferase</keyword>
<dbReference type="InterPro" id="IPR006162">
    <property type="entry name" value="Ppantetheine_attach_site"/>
</dbReference>
<dbReference type="CDD" id="cd17646">
    <property type="entry name" value="A_NRPS_AB3403-like"/>
    <property type="match status" value="1"/>
</dbReference>
<dbReference type="PROSITE" id="PS50075">
    <property type="entry name" value="CARRIER"/>
    <property type="match status" value="2"/>
</dbReference>
<dbReference type="FunFam" id="3.40.50.980:FF:000002">
    <property type="entry name" value="Enterobactin synthetase component F"/>
    <property type="match status" value="1"/>
</dbReference>
<dbReference type="CDD" id="cd02440">
    <property type="entry name" value="AdoMet_MTases"/>
    <property type="match status" value="1"/>
</dbReference>
<feature type="compositionally biased region" description="Low complexity" evidence="12">
    <location>
        <begin position="453"/>
        <end position="479"/>
    </location>
</feature>
<dbReference type="InterPro" id="IPR016036">
    <property type="entry name" value="Malonyl_transacylase_ACP-bd"/>
</dbReference>
<evidence type="ECO:0000256" key="12">
    <source>
        <dbReference type="SAM" id="MobiDB-lite"/>
    </source>
</evidence>
<dbReference type="FunFam" id="1.10.1200.10:FF:000005">
    <property type="entry name" value="Nonribosomal peptide synthetase 1"/>
    <property type="match status" value="1"/>
</dbReference>
<dbReference type="Gene3D" id="3.30.300.30">
    <property type="match status" value="2"/>
</dbReference>
<keyword evidence="7" id="KW-0175">Coiled coil</keyword>
<organism evidence="15 16">
    <name type="scientific">Streptomyces nymphaeiformis</name>
    <dbReference type="NCBI Taxonomy" id="2663842"/>
    <lineage>
        <taxon>Bacteria</taxon>
        <taxon>Bacillati</taxon>
        <taxon>Actinomycetota</taxon>
        <taxon>Actinomycetes</taxon>
        <taxon>Kitasatosporales</taxon>
        <taxon>Streptomycetaceae</taxon>
        <taxon>Streptomyces</taxon>
    </lineage>
</organism>
<dbReference type="Gene3D" id="3.30.559.10">
    <property type="entry name" value="Chloramphenicol acetyltransferase-like domain"/>
    <property type="match status" value="2"/>
</dbReference>
<dbReference type="FunFam" id="3.40.50.12780:FF:000012">
    <property type="entry name" value="Non-ribosomal peptide synthetase"/>
    <property type="match status" value="1"/>
</dbReference>
<dbReference type="Pfam" id="PF00501">
    <property type="entry name" value="AMP-binding"/>
    <property type="match status" value="1"/>
</dbReference>
<dbReference type="SUPFAM" id="SSF52151">
    <property type="entry name" value="FabD/lysophospholipase-like"/>
    <property type="match status" value="1"/>
</dbReference>
<dbReference type="PROSITE" id="PS00012">
    <property type="entry name" value="PHOSPHOPANTETHEINE"/>
    <property type="match status" value="2"/>
</dbReference>
<evidence type="ECO:0000256" key="9">
    <source>
        <dbReference type="ARBA" id="ARBA00023268"/>
    </source>
</evidence>
<dbReference type="SUPFAM" id="SSF55048">
    <property type="entry name" value="Probable ACP-binding domain of malonyl-CoA ACP transacylase"/>
    <property type="match status" value="1"/>
</dbReference>
<dbReference type="InterPro" id="IPR000873">
    <property type="entry name" value="AMP-dep_synth/lig_dom"/>
</dbReference>
<evidence type="ECO:0000256" key="2">
    <source>
        <dbReference type="ARBA" id="ARBA00004496"/>
    </source>
</evidence>
<protein>
    <submittedName>
        <fullName evidence="15">Amino acid adenylation domain-containing protein</fullName>
    </submittedName>
</protein>
<dbReference type="Pfam" id="PF02801">
    <property type="entry name" value="Ketoacyl-synt_C"/>
    <property type="match status" value="1"/>
</dbReference>
<dbReference type="InterPro" id="IPR001227">
    <property type="entry name" value="Ac_transferase_dom_sf"/>
</dbReference>
<keyword evidence="9" id="KW-0511">Multifunctional enzyme</keyword>
<dbReference type="Pfam" id="PF00109">
    <property type="entry name" value="ketoacyl-synt"/>
    <property type="match status" value="1"/>
</dbReference>
<dbReference type="InterPro" id="IPR029063">
    <property type="entry name" value="SAM-dependent_MTases_sf"/>
</dbReference>
<evidence type="ECO:0000259" key="13">
    <source>
        <dbReference type="PROSITE" id="PS50075"/>
    </source>
</evidence>
<dbReference type="InterPro" id="IPR009081">
    <property type="entry name" value="PP-bd_ACP"/>
</dbReference>
<dbReference type="PANTHER" id="PTHR43775">
    <property type="entry name" value="FATTY ACID SYNTHASE"/>
    <property type="match status" value="1"/>
</dbReference>
<comment type="subcellular location">
    <subcellularLocation>
        <location evidence="2">Cytoplasm</location>
    </subcellularLocation>
</comment>
<dbReference type="Gene3D" id="3.30.70.3290">
    <property type="match status" value="1"/>
</dbReference>
<evidence type="ECO:0000256" key="3">
    <source>
        <dbReference type="ARBA" id="ARBA00022450"/>
    </source>
</evidence>
<comment type="caution">
    <text evidence="15">The sequence shown here is derived from an EMBL/GenBank/DDBJ whole genome shotgun (WGS) entry which is preliminary data.</text>
</comment>
<dbReference type="Gene3D" id="1.10.1200.10">
    <property type="entry name" value="ACP-like"/>
    <property type="match status" value="2"/>
</dbReference>
<dbReference type="InterPro" id="IPR036736">
    <property type="entry name" value="ACP-like_sf"/>
</dbReference>
<dbReference type="GO" id="GO:0006633">
    <property type="term" value="P:fatty acid biosynthetic process"/>
    <property type="evidence" value="ECO:0007669"/>
    <property type="project" value="InterPro"/>
</dbReference>
<dbReference type="InterPro" id="IPR020806">
    <property type="entry name" value="PKS_PP-bd"/>
</dbReference>
<dbReference type="InterPro" id="IPR050091">
    <property type="entry name" value="PKS_NRPS_Biosynth_Enz"/>
</dbReference>
<dbReference type="InterPro" id="IPR018201">
    <property type="entry name" value="Ketoacyl_synth_AS"/>
</dbReference>
<dbReference type="Gene3D" id="3.40.47.10">
    <property type="match status" value="1"/>
</dbReference>
<dbReference type="PROSITE" id="PS52004">
    <property type="entry name" value="KS3_2"/>
    <property type="match status" value="1"/>
</dbReference>
<keyword evidence="5" id="KW-0597">Phosphoprotein</keyword>
<keyword evidence="8" id="KW-0045">Antibiotic biosynthesis</keyword>
<dbReference type="SUPFAM" id="SSF56801">
    <property type="entry name" value="Acetyl-CoA synthetase-like"/>
    <property type="match status" value="1"/>
</dbReference>
<dbReference type="NCBIfam" id="TIGR01733">
    <property type="entry name" value="AA-adenyl-dom"/>
    <property type="match status" value="1"/>
</dbReference>
<dbReference type="InterPro" id="IPR023213">
    <property type="entry name" value="CAT-like_dom_sf"/>
</dbReference>
<dbReference type="Proteomes" id="UP000582643">
    <property type="component" value="Unassembled WGS sequence"/>
</dbReference>
<evidence type="ECO:0000256" key="7">
    <source>
        <dbReference type="ARBA" id="ARBA00023054"/>
    </source>
</evidence>
<dbReference type="InterPro" id="IPR014043">
    <property type="entry name" value="Acyl_transferase_dom"/>
</dbReference>
<dbReference type="CDD" id="cd19531">
    <property type="entry name" value="LCL_NRPS-like"/>
    <property type="match status" value="1"/>
</dbReference>
<dbReference type="SUPFAM" id="SSF52777">
    <property type="entry name" value="CoA-dependent acyltransferases"/>
    <property type="match status" value="4"/>
</dbReference>
<evidence type="ECO:0000256" key="11">
    <source>
        <dbReference type="ARBA" id="ARBA00029443"/>
    </source>
</evidence>
<evidence type="ECO:0000259" key="14">
    <source>
        <dbReference type="PROSITE" id="PS52004"/>
    </source>
</evidence>
<evidence type="ECO:0000256" key="8">
    <source>
        <dbReference type="ARBA" id="ARBA00023194"/>
    </source>
</evidence>
<dbReference type="Gene3D" id="3.40.50.150">
    <property type="entry name" value="Vaccinia Virus protein VP39"/>
    <property type="match status" value="1"/>
</dbReference>
<dbReference type="SMART" id="SM00825">
    <property type="entry name" value="PKS_KS"/>
    <property type="match status" value="1"/>
</dbReference>
<evidence type="ECO:0000256" key="10">
    <source>
        <dbReference type="ARBA" id="ARBA00023315"/>
    </source>
</evidence>
<dbReference type="PROSITE" id="PS00455">
    <property type="entry name" value="AMP_BINDING"/>
    <property type="match status" value="1"/>
</dbReference>
<feature type="region of interest" description="Disordered" evidence="12">
    <location>
        <begin position="449"/>
        <end position="485"/>
    </location>
</feature>
<dbReference type="FunFam" id="3.40.366.10:FF:000002">
    <property type="entry name" value="Probable polyketide synthase 2"/>
    <property type="match status" value="1"/>
</dbReference>
<dbReference type="GO" id="GO:0004315">
    <property type="term" value="F:3-oxoacyl-[acyl-carrier-protein] synthase activity"/>
    <property type="evidence" value="ECO:0007669"/>
    <property type="project" value="InterPro"/>
</dbReference>
<dbReference type="Gene3D" id="3.40.366.10">
    <property type="entry name" value="Malonyl-Coenzyme A Acyl Carrier Protein, domain 2"/>
    <property type="match status" value="1"/>
</dbReference>
<dbReference type="FunFam" id="3.40.50.980:FF:000001">
    <property type="entry name" value="Non-ribosomal peptide synthetase"/>
    <property type="match status" value="1"/>
</dbReference>
<evidence type="ECO:0000256" key="6">
    <source>
        <dbReference type="ARBA" id="ARBA00022679"/>
    </source>
</evidence>
<keyword evidence="4" id="KW-0963">Cytoplasm</keyword>
<dbReference type="GO" id="GO:0004312">
    <property type="term" value="F:fatty acid synthase activity"/>
    <property type="evidence" value="ECO:0007669"/>
    <property type="project" value="TreeGrafter"/>
</dbReference>
<keyword evidence="6" id="KW-0808">Transferase</keyword>
<feature type="domain" description="Ketosynthase family 3 (KS3)" evidence="14">
    <location>
        <begin position="34"/>
        <end position="446"/>
    </location>
</feature>
<dbReference type="SMART" id="SM00827">
    <property type="entry name" value="PKS_AT"/>
    <property type="match status" value="1"/>
</dbReference>
<evidence type="ECO:0000256" key="4">
    <source>
        <dbReference type="ARBA" id="ARBA00022490"/>
    </source>
</evidence>
<dbReference type="SUPFAM" id="SSF53335">
    <property type="entry name" value="S-adenosyl-L-methionine-dependent methyltransferases"/>
    <property type="match status" value="1"/>
</dbReference>
<dbReference type="InterPro" id="IPR032821">
    <property type="entry name" value="PKS_assoc"/>
</dbReference>
<gene>
    <name evidence="15" type="ORF">GGE06_003898</name>
</gene>
<evidence type="ECO:0000256" key="5">
    <source>
        <dbReference type="ARBA" id="ARBA00022553"/>
    </source>
</evidence>
<dbReference type="Pfam" id="PF08990">
    <property type="entry name" value="Docking"/>
    <property type="match status" value="1"/>
</dbReference>
<dbReference type="Gene3D" id="3.40.50.980">
    <property type="match status" value="2"/>
</dbReference>
<dbReference type="InterPro" id="IPR015083">
    <property type="entry name" value="NorB/c/GfsB-D-like_docking"/>
</dbReference>
<comment type="similarity">
    <text evidence="11">In the C-terminal section; belongs to the NRP synthetase family.</text>
</comment>
<dbReference type="Pfam" id="PF00668">
    <property type="entry name" value="Condensation"/>
    <property type="match status" value="2"/>
</dbReference>
<dbReference type="Gene3D" id="2.30.38.10">
    <property type="entry name" value="Luciferase, Domain 3"/>
    <property type="match status" value="1"/>
</dbReference>
<dbReference type="GO" id="GO:0033068">
    <property type="term" value="P:macrolide biosynthetic process"/>
    <property type="evidence" value="ECO:0007669"/>
    <property type="project" value="UniProtKB-ARBA"/>
</dbReference>
<keyword evidence="16" id="KW-1185">Reference proteome</keyword>
<dbReference type="SUPFAM" id="SSF47336">
    <property type="entry name" value="ACP-like"/>
    <property type="match status" value="2"/>
</dbReference>
<sequence length="2961" mass="319460">MDTSSDSLVEALRASLLENERLRQENEQLVDEANEPLAVVGMACRLPGGVTTPEGLWELVSEGRDGVGPFPEDRGWDTEALYHPDPDHPGTSYVREGGFLHDAADFDAAFFGISPREALTMDPQQRLLLECSWEALERAGLDPKSLAGGDAGVFVGLMYHDYLGNTSSGSLASGRISYTLGLSGPAMTVDTACSSSLVALHQAGRALRSGECSLALVGGATVMATPQAFVELSRQRLLAPDGRSKSFSAAADGAGWSEGVGVIALERLSDAQRLGHRVLAVVRGSALNQDGASSGFSAPNGPAQQRLIHQALENARLTPADIDLVEAHGTGTTLGDPIEAQALLATYGQDRPEGRPLLLGALKSNIGHTQAASGVLGVMKTVLSIRHGEVPGLVHLDEPTPQVDWSQGAVEPVAGLQPWPETGAPRRAAVSSFGISGTNAHVILEQAPESRPAAADAADGAADADPRTVAAAEAATADAGQDERPLPWALTGRSAAALRDQAARLLAFADAHPETAPADVSSALAARTFFEHRAVLVGRHRSEFLDGLKELAAGGQSADTVTGRVRVTGRTVFVFPGQGSQWARMGVELLDTEPVFAREMEACDRALRSYVDWSLLDVLREAPGAPGLDRDDVVQPALFSVAVSLAAVWRARGVRPDAVLGHSQGEIAAAYVAGALSLDDAVRIVALRSQEIVRTLAGGGGMAAVALPSDEVTARLEPWGDRLAVAAVNSPTSSVVAGDADALDELVERCKADGVRARRVPVNYASHTPQVDVLRAALAEQLAPVAPKRAAVPFFSTVTGDWLDTTEADAAYWFRNLRLPVRFADSVAALARQGFDSFIEVSPHPVLVPAVEETLTGQTTAFCALGTLRNGLGGRAQLLSALGEAFAAGVSVDWRTVLPEGTGAHVDLPTYPFQRKRFWIDTVTSGDTGEDILSALPEEADDEADELRARLLDGTAEERYAAALDLVVRTITAVLRHGSPEDVDVDSPFLDLGFESLTALEARNRLNRATGLTMPVTALFEQPSPAALARFVAEQIDARVDGTEPEDALLRVAAERRLAGSADRIPLSFGQQRLWTLDQLVPDSPAYNVVMALPLAGDLRPEVMRRAVNEVVRRHEALRTTFPSADGRPWQEIAPTLTLDVPVVAAEGETPEEREAAYERLVGEEARHVFDLARGPLARVTLFRLGDDEHRMVVNLHHIIADAWSGGVFGSEIEAAYRAFAEGREPALPALPVQFADYAVWERDSLDADALAARLANLRDLLGDVTSAVKLPTDRPRPAVQRLQGGATSFRVEGELAESLRAFSAEQGVTLFTTLLAALKVILHRYAGETDGTGDVVVGSAMANRRHEALQDLVGFFVNTVVLKTGLGDDPTVGELLARVSETVKQGFEYQDVPYDALVAELIPERGPATNGLFQVVFDMKRHSGDSGPGGAAFADVMEIHNDTSKFDVEISVTELPDALLVDAEYDSDLFDHDTVERLLGGYRVVLEAFAGARERRVSELPVLTPEIERRILVDWNDTDRVWPEEQIRCLHTLIEDQTDRTPDAVAVTFDGEDVTFADLDRRANRVAHRLLAMGVGPDQPVAISMERSVEMVVGLLAVLKAGGAYLPIDPTYPRQRVAFMLDDTVPRLLLTQRHLLDRLPEHQAEVLLLDDAAEFADQPDTRPESPVGMDDLVYMIYTSGSTGRPKAAMMTHRGVVNRLLWKQEYYGLTPDDRVLQKTPFSFDVSVWEFFWPLLTGARMIVARPEGHKDPEYLSTLIQEQGVTTLHFVPSMLRVFLQHPGIEACTSITRVIASGEDLPATSIKGVYDRLPNATVTNLWGATECSVDSTCWECPRDLGSAPVSIGTPIANTQIYILDRNLRPVPIGAAGEAYIGGVGVARGYFNRPELTEERFVPDPFSTVPGATLYKTGDLARFLPDGSMVFQGRTDFQVKVRGMRIELGEIEAGLREHPAVRDVVVMAREVTEGQDKQLVAYVVPGEDAAVPQASAEALEAERERILEQDASGAALAERVLALAPRRVLELGAGDGALMARVAPHTTAYVAAEPSGAAVGRIREEVLPALPEAVDGQVLHRSEEDLSGLGAEPFDAVVLDAVTRRLPDPARLRDVLTGALDLVRPGGAIVLGGIRSLPLLETFQTEAEAARAEAGLTVGKLKERVRQRAADERELALAPEFFSVLRTELPRISRVEVALRAAGDEADDLVAYGYDVVLHLDGAAVPSPARVAWSSLEDVRRILAEERPDAVEIDAVPNPRTAAGRELVAALASAADGTAVAGLAGAGGAGGRGIDPDVLRALAGEHGYLADAAWAGGRSDGAYRVLFRRPDSACAADWTDRDELGRPLLRHANRPGLAELGTWLTSEAGTFLRDRVPEFMVPSAIVALDGFPVTANGKLDRGALPLPKRGVRSTEQVVQARTRYEEQLAEIWAEVLGLEEITVDRGFFALGGDSLLGIQMVSRATAKGLALTPQDVFQSPTIQELAALAESRGPVRAKAKVERDAALLEWARTRFPDAADAYPATGMQRNALEFVERAPDSGVYITHQRFRFQGNKLEPVALEKAWQYTIDQFPSLRSSYVRDEDDRWIQVVRTGVKIGFETFDLRAASDVEQERRIAAFIEAERRRGFYASLGKTRLGLFRLADDTWEYIHFFTLLAQDGWSAAMMVRTLLDTYENLSAGKEPLVIPPAAAYGDFCQEQSERDMSGAEEFWQKQLDGVTLPGARITLPEEERRADVAIPVQQEFVVVSDEDAEGITRLARSNGLSVNSVVYGAWSLLLSAITGSDRVVSGALMSGRSTTSVDVDQAAGLMFNILPVATTVDPEADLLTWLTGVQDRIKAISDYEYVTPETLRELGGGLQTTDPLFESYVVNENVPGMIAGLGRLMSVLGAATPVQVLAQTEHPLRVEIHFTDQFSVIAANHRSGYFPDGAVARWVQEYVHLLSAMVAHPERKIGEFVAEFAERVSREA</sequence>
<dbReference type="SMART" id="SM01294">
    <property type="entry name" value="PKS_PP_betabranch"/>
    <property type="match status" value="1"/>
</dbReference>
<dbReference type="FunFam" id="3.40.47.10:FF:000019">
    <property type="entry name" value="Polyketide synthase type I"/>
    <property type="match status" value="1"/>
</dbReference>
<feature type="domain" description="Carrier" evidence="13">
    <location>
        <begin position="2411"/>
        <end position="2485"/>
    </location>
</feature>
<evidence type="ECO:0000313" key="16">
    <source>
        <dbReference type="Proteomes" id="UP000582643"/>
    </source>
</evidence>
<dbReference type="SUPFAM" id="SSF53901">
    <property type="entry name" value="Thiolase-like"/>
    <property type="match status" value="1"/>
</dbReference>
<keyword evidence="3" id="KW-0596">Phosphopantetheine</keyword>
<dbReference type="FunFam" id="2.30.38.10:FF:000001">
    <property type="entry name" value="Non-ribosomal peptide synthetase PvdI"/>
    <property type="match status" value="1"/>
</dbReference>
<proteinExistence type="inferred from homology"/>
<dbReference type="InterPro" id="IPR016039">
    <property type="entry name" value="Thiolase-like"/>
</dbReference>
<dbReference type="InterPro" id="IPR014030">
    <property type="entry name" value="Ketoacyl_synth_N"/>
</dbReference>
<dbReference type="InterPro" id="IPR045851">
    <property type="entry name" value="AMP-bd_C_sf"/>
</dbReference>
<dbReference type="PANTHER" id="PTHR43775:SF51">
    <property type="entry name" value="INACTIVE PHENOLPHTHIOCEROL SYNTHESIS POLYKETIDE SYNTHASE TYPE I PKS1-RELATED"/>
    <property type="match status" value="1"/>
</dbReference>
<dbReference type="InterPro" id="IPR001242">
    <property type="entry name" value="Condensation_dom"/>
</dbReference>
<dbReference type="GO" id="GO:0005737">
    <property type="term" value="C:cytoplasm"/>
    <property type="evidence" value="ECO:0007669"/>
    <property type="project" value="UniProtKB-SubCell"/>
</dbReference>
<dbReference type="Pfam" id="PF16197">
    <property type="entry name" value="KAsynt_C_assoc"/>
    <property type="match status" value="1"/>
</dbReference>
<dbReference type="Pfam" id="PF00698">
    <property type="entry name" value="Acyl_transf_1"/>
    <property type="match status" value="1"/>
</dbReference>
<dbReference type="EMBL" id="JACHJY010000005">
    <property type="protein sequence ID" value="MBB4982966.1"/>
    <property type="molecule type" value="Genomic_DNA"/>
</dbReference>
<dbReference type="CDD" id="cd00833">
    <property type="entry name" value="PKS"/>
    <property type="match status" value="1"/>
</dbReference>
<comment type="cofactor">
    <cofactor evidence="1">
        <name>pantetheine 4'-phosphate</name>
        <dbReference type="ChEBI" id="CHEBI:47942"/>
    </cofactor>
</comment>
<dbReference type="InterPro" id="IPR016035">
    <property type="entry name" value="Acyl_Trfase/lysoPLipase"/>
</dbReference>
<dbReference type="InterPro" id="IPR020841">
    <property type="entry name" value="PKS_Beta-ketoAc_synthase_dom"/>
</dbReference>
<dbReference type="GO" id="GO:0031177">
    <property type="term" value="F:phosphopantetheine binding"/>
    <property type="evidence" value="ECO:0007669"/>
    <property type="project" value="InterPro"/>
</dbReference>